<dbReference type="Proteomes" id="UP001430356">
    <property type="component" value="Unassembled WGS sequence"/>
</dbReference>
<dbReference type="Gene3D" id="1.10.472.80">
    <property type="entry name" value="Ypt/Rab-GAP domain of gyp1p, domain 3"/>
    <property type="match status" value="1"/>
</dbReference>
<gene>
    <name evidence="4" type="ORF">NESM_000560600</name>
</gene>
<name>A0AAW0ET80_9TRYP</name>
<dbReference type="PANTHER" id="PTHR22957">
    <property type="entry name" value="TBC1 DOMAIN FAMILY MEMBER GTPASE-ACTIVATING PROTEIN"/>
    <property type="match status" value="1"/>
</dbReference>
<dbReference type="PANTHER" id="PTHR22957:SF337">
    <property type="entry name" value="TBC1 DOMAIN FAMILY MEMBER 5"/>
    <property type="match status" value="1"/>
</dbReference>
<feature type="compositionally biased region" description="Low complexity" evidence="2">
    <location>
        <begin position="107"/>
        <end position="122"/>
    </location>
</feature>
<reference evidence="4 5" key="1">
    <citation type="journal article" date="2021" name="MBio">
        <title>A New Model Trypanosomatid, Novymonas esmeraldas: Genomic Perception of Its 'Candidatus Pandoraea novymonadis' Endosymbiont.</title>
        <authorList>
            <person name="Zakharova A."/>
            <person name="Saura A."/>
            <person name="Butenko A."/>
            <person name="Podesvova L."/>
            <person name="Warmusova S."/>
            <person name="Kostygov A.Y."/>
            <person name="Nenarokova A."/>
            <person name="Lukes J."/>
            <person name="Opperdoes F.R."/>
            <person name="Yurchenko V."/>
        </authorList>
    </citation>
    <scope>NUCLEOTIDE SEQUENCE [LARGE SCALE GENOMIC DNA]</scope>
    <source>
        <strain evidence="4 5">E262AT.01</strain>
    </source>
</reference>
<feature type="domain" description="Rab-GAP TBC" evidence="3">
    <location>
        <begin position="133"/>
        <end position="341"/>
    </location>
</feature>
<dbReference type="AlphaFoldDB" id="A0AAW0ET80"/>
<evidence type="ECO:0000259" key="3">
    <source>
        <dbReference type="PROSITE" id="PS50086"/>
    </source>
</evidence>
<evidence type="ECO:0000256" key="2">
    <source>
        <dbReference type="SAM" id="MobiDB-lite"/>
    </source>
</evidence>
<organism evidence="4 5">
    <name type="scientific">Novymonas esmeraldas</name>
    <dbReference type="NCBI Taxonomy" id="1808958"/>
    <lineage>
        <taxon>Eukaryota</taxon>
        <taxon>Discoba</taxon>
        <taxon>Euglenozoa</taxon>
        <taxon>Kinetoplastea</taxon>
        <taxon>Metakinetoplastina</taxon>
        <taxon>Trypanosomatida</taxon>
        <taxon>Trypanosomatidae</taxon>
        <taxon>Novymonas</taxon>
    </lineage>
</organism>
<dbReference type="InterPro" id="IPR000195">
    <property type="entry name" value="Rab-GAP-TBC_dom"/>
</dbReference>
<protein>
    <submittedName>
        <fullName evidence="4">Rab-GTPase-TBC domain containing protein</fullName>
    </submittedName>
</protein>
<keyword evidence="1" id="KW-0343">GTPase activation</keyword>
<proteinExistence type="predicted"/>
<dbReference type="PROSITE" id="PS50086">
    <property type="entry name" value="TBC_RABGAP"/>
    <property type="match status" value="1"/>
</dbReference>
<feature type="region of interest" description="Disordered" evidence="2">
    <location>
        <begin position="95"/>
        <end position="133"/>
    </location>
</feature>
<evidence type="ECO:0000313" key="4">
    <source>
        <dbReference type="EMBL" id="KAK7196250.1"/>
    </source>
</evidence>
<comment type="caution">
    <text evidence="4">The sequence shown here is derived from an EMBL/GenBank/DDBJ whole genome shotgun (WGS) entry which is preliminary data.</text>
</comment>
<dbReference type="Gene3D" id="1.10.8.270">
    <property type="entry name" value="putative rabgap domain of human tbc1 domain family member 14 like domains"/>
    <property type="match status" value="1"/>
</dbReference>
<accession>A0AAW0ET80</accession>
<sequence length="491" mass="55105">MNDISFFALQFQKGALATQLIRDTVNFSKPHAEEGVLFTWRWHFFLGTLPLPAGDDMQLSACRTACDVWRSQWCDAGRRLDQSLRDAPRRSVKAVKFDESSSDSDDAVPSASAAAAPATGATSSGGGGTVNPLQPASESSYALQFQADAVRQTVAKDLSRLFWDVPLFRDPHTKEVVADVLLKYCMVENREYKQGFHELVAFLYCACHRDKGMGERFARESPALRSSAFFQLFAHVYTDLPAAVYALFRRLVSDGDDGVGMGLARWYYVDNYQEQSGVVAACERVQQDLLARIDPPLQHLLDANYDIQSVVYLVRWLRLLFLREFPLEQSLHIWTILFCERFAIDVERRAAFVLDDSVALYFAVQMLRHIRGALASDASEAMRLLMRYPPTENVGDVLYAAVVSNSDSPLARYATAPRLVDPRDAPVLPADVTLRQGEVLARVIAGLEQYWFRNATATPEEQEWGTEVYIQSIAQLKKVRDVLLYGMGNDA</sequence>
<dbReference type="SMART" id="SM00164">
    <property type="entry name" value="TBC"/>
    <property type="match status" value="1"/>
</dbReference>
<evidence type="ECO:0000256" key="1">
    <source>
        <dbReference type="ARBA" id="ARBA00022468"/>
    </source>
</evidence>
<dbReference type="GO" id="GO:0005096">
    <property type="term" value="F:GTPase activator activity"/>
    <property type="evidence" value="ECO:0007669"/>
    <property type="project" value="UniProtKB-KW"/>
</dbReference>
<evidence type="ECO:0000313" key="5">
    <source>
        <dbReference type="Proteomes" id="UP001430356"/>
    </source>
</evidence>
<dbReference type="InterPro" id="IPR035969">
    <property type="entry name" value="Rab-GAP_TBC_sf"/>
</dbReference>
<dbReference type="SUPFAM" id="SSF47923">
    <property type="entry name" value="Ypt/Rab-GAP domain of gyp1p"/>
    <property type="match status" value="2"/>
</dbReference>
<dbReference type="EMBL" id="JAECZO010000071">
    <property type="protein sequence ID" value="KAK7196250.1"/>
    <property type="molecule type" value="Genomic_DNA"/>
</dbReference>
<dbReference type="Pfam" id="PF00566">
    <property type="entry name" value="RabGAP-TBC"/>
    <property type="match status" value="1"/>
</dbReference>
<keyword evidence="5" id="KW-1185">Reference proteome</keyword>